<evidence type="ECO:0000313" key="3">
    <source>
        <dbReference type="EMBL" id="CAG8735751.1"/>
    </source>
</evidence>
<feature type="domain" description="Reverse transcriptase" evidence="1">
    <location>
        <begin position="211"/>
        <end position="505"/>
    </location>
</feature>
<dbReference type="OrthoDB" id="2435398at2759"/>
<dbReference type="SUPFAM" id="SSF56672">
    <property type="entry name" value="DNA/RNA polymerases"/>
    <property type="match status" value="1"/>
</dbReference>
<gene>
    <name evidence="3" type="ORF">DERYTH_LOCUS15536</name>
</gene>
<reference evidence="3" key="1">
    <citation type="submission" date="2021-06" db="EMBL/GenBank/DDBJ databases">
        <authorList>
            <person name="Kallberg Y."/>
            <person name="Tangrot J."/>
            <person name="Rosling A."/>
        </authorList>
    </citation>
    <scope>NUCLEOTIDE SEQUENCE</scope>
    <source>
        <strain evidence="3">MA453B</strain>
    </source>
</reference>
<feature type="non-terminal residue" evidence="3">
    <location>
        <position position="1"/>
    </location>
</feature>
<dbReference type="PANTHER" id="PTHR31635:SF196">
    <property type="entry name" value="REVERSE TRANSCRIPTASE DOMAIN-CONTAINING PROTEIN-RELATED"/>
    <property type="match status" value="1"/>
</dbReference>
<dbReference type="EMBL" id="CAJVPY010012686">
    <property type="protein sequence ID" value="CAG8735751.1"/>
    <property type="molecule type" value="Genomic_DNA"/>
</dbReference>
<name>A0A9N9II38_9GLOM</name>
<keyword evidence="4" id="KW-1185">Reference proteome</keyword>
<sequence length="1231" mass="142372">DILIDTDIINTKEEIATDHHCARAILLDTFHKPLPSNIYKQKTQYRYNLNTTQKENWDKFAKELSNKTIATTNSTHTQWQQIKSNIIQSANKIIKRTKQTVKDHTANKLILLTDPTQIKNLISKTFASWGKNNPTTTLSTWPEWKKEYTPKYTDNKQIFAEAMLPFSVSEIQKVIMNMSNKKAPGESNIPYEFWKHLDNSHLTELCSLFNKILDTKQIPKDWNHSNTFLIAKPKPWEKDLRMTRPIALLESARKIFTKLLYLRIANILTNNKLLSQLNWAGLPGGSTSGPIHIINNCLEDAREHKKPIWILTQDISKAFDSINHSLLQLALKRINMPDNLITLIMNLYTQNTTNVITFHGKTDKFTQLTGIPQGDALSPLLWRIYYDPLLTRLDSCTEGYNLSTEHHLSDINNLKTLHIKQKINAIAYMDDTTYITSTKEELIKLLSLVEEFSSFTGMTINHTKSELLTINVTKPKEQKASIEFGKQKIIDVGKTGAIRLLGIYIQHNKNKSYQTKLIMDKVSDICNIIQRKRLTDKEARYIINHVIFPKIEYLMQDLTITDGLKNKINSKCFTALKYKAGLAQTAINSICTTKLGYELYDTYYRYAQQHINTLSARINDQSIMGATTRIRLQAAQNQVWIPNSILETNIPKEQIILHQNLTLDILILAKQYGIEWSTSTISSKITTTLTGGKIHISQFWNNNIKEYIIPSKQLRRYKIAFLEQLLDFNYNLMDWKYLRTKIKEHLNDTNITNTIKPCPGCHMKDKNISDKRTKCLIDYQNMAHSPIEYITVQLSKGQPQDYAPSTRLYRIINPRTELLSKLQYRKSITVNNTLHITEKNNTPAPKSLKGSHNIIDKVFITTTETKLKMKQIRSELTKINPAEIIFYTDGSLNNKYIMGQMRMGWLITDPIISPVQYFVTDTDSYPSSNKAELMAILTALTVVPQGKKVTINTDSKEAIRMINEHLQGDQTKVLHKLNYLPIIQTIKQIINQLQLKLTLTKVEAHSDNLNNNIVDNLVKITAQNWLNFDKLRINREYINILAIPMLKNKVIEEPIKKTIQTINRTAAFYKWRTQNRTSSSISERKSHNINWHLTQKTNHPSTLYQNPNSLEDTRQRSFKLRLQNNELPTMDKLHQRRPHLYFTNKCPFCNQEKETNIHVFICEALEEQYNINTLLKETIQLTAKQVKQKGKKNTKYMTLDSIKQILSQEPAFLLETNTAPNESAEIHFLDI</sequence>
<dbReference type="Pfam" id="PF00078">
    <property type="entry name" value="RVT_1"/>
    <property type="match status" value="1"/>
</dbReference>
<dbReference type="SUPFAM" id="SSF53098">
    <property type="entry name" value="Ribonuclease H-like"/>
    <property type="match status" value="1"/>
</dbReference>
<dbReference type="InterPro" id="IPR002156">
    <property type="entry name" value="RNaseH_domain"/>
</dbReference>
<dbReference type="Proteomes" id="UP000789405">
    <property type="component" value="Unassembled WGS sequence"/>
</dbReference>
<dbReference type="PROSITE" id="PS50879">
    <property type="entry name" value="RNASE_H_1"/>
    <property type="match status" value="1"/>
</dbReference>
<dbReference type="InterPro" id="IPR036397">
    <property type="entry name" value="RNaseH_sf"/>
</dbReference>
<dbReference type="AlphaFoldDB" id="A0A9N9II38"/>
<dbReference type="GO" id="GO:0003676">
    <property type="term" value="F:nucleic acid binding"/>
    <property type="evidence" value="ECO:0007669"/>
    <property type="project" value="InterPro"/>
</dbReference>
<organism evidence="3 4">
    <name type="scientific">Dentiscutata erythropus</name>
    <dbReference type="NCBI Taxonomy" id="1348616"/>
    <lineage>
        <taxon>Eukaryota</taxon>
        <taxon>Fungi</taxon>
        <taxon>Fungi incertae sedis</taxon>
        <taxon>Mucoromycota</taxon>
        <taxon>Glomeromycotina</taxon>
        <taxon>Glomeromycetes</taxon>
        <taxon>Diversisporales</taxon>
        <taxon>Gigasporaceae</taxon>
        <taxon>Dentiscutata</taxon>
    </lineage>
</organism>
<dbReference type="InterPro" id="IPR043502">
    <property type="entry name" value="DNA/RNA_pol_sf"/>
</dbReference>
<evidence type="ECO:0000313" key="4">
    <source>
        <dbReference type="Proteomes" id="UP000789405"/>
    </source>
</evidence>
<proteinExistence type="predicted"/>
<dbReference type="Gene3D" id="3.30.420.10">
    <property type="entry name" value="Ribonuclease H-like superfamily/Ribonuclease H"/>
    <property type="match status" value="1"/>
</dbReference>
<feature type="non-terminal residue" evidence="3">
    <location>
        <position position="1231"/>
    </location>
</feature>
<feature type="domain" description="RNase H type-1" evidence="2">
    <location>
        <begin position="880"/>
        <end position="1023"/>
    </location>
</feature>
<protein>
    <submittedName>
        <fullName evidence="3">2266_t:CDS:1</fullName>
    </submittedName>
</protein>
<dbReference type="InterPro" id="IPR000477">
    <property type="entry name" value="RT_dom"/>
</dbReference>
<dbReference type="GO" id="GO:0004523">
    <property type="term" value="F:RNA-DNA hybrid ribonuclease activity"/>
    <property type="evidence" value="ECO:0007669"/>
    <property type="project" value="InterPro"/>
</dbReference>
<dbReference type="CDD" id="cd01650">
    <property type="entry name" value="RT_nLTR_like"/>
    <property type="match status" value="1"/>
</dbReference>
<dbReference type="Pfam" id="PF00075">
    <property type="entry name" value="RNase_H"/>
    <property type="match status" value="1"/>
</dbReference>
<comment type="caution">
    <text evidence="3">The sequence shown here is derived from an EMBL/GenBank/DDBJ whole genome shotgun (WGS) entry which is preliminary data.</text>
</comment>
<dbReference type="PROSITE" id="PS50878">
    <property type="entry name" value="RT_POL"/>
    <property type="match status" value="1"/>
</dbReference>
<dbReference type="PANTHER" id="PTHR31635">
    <property type="entry name" value="REVERSE TRANSCRIPTASE DOMAIN-CONTAINING PROTEIN-RELATED"/>
    <property type="match status" value="1"/>
</dbReference>
<evidence type="ECO:0000259" key="1">
    <source>
        <dbReference type="PROSITE" id="PS50878"/>
    </source>
</evidence>
<evidence type="ECO:0000259" key="2">
    <source>
        <dbReference type="PROSITE" id="PS50879"/>
    </source>
</evidence>
<accession>A0A9N9II38</accession>
<dbReference type="InterPro" id="IPR012337">
    <property type="entry name" value="RNaseH-like_sf"/>
</dbReference>